<evidence type="ECO:0008006" key="3">
    <source>
        <dbReference type="Google" id="ProtNLM"/>
    </source>
</evidence>
<gene>
    <name evidence="1" type="ORF">NHP164001_15380</name>
</gene>
<accession>A0ABQ0D585</accession>
<evidence type="ECO:0000313" key="2">
    <source>
        <dbReference type="Proteomes" id="UP001562457"/>
    </source>
</evidence>
<organism evidence="1 2">
    <name type="scientific">Helicobacter trogontum</name>
    <dbReference type="NCBI Taxonomy" id="50960"/>
    <lineage>
        <taxon>Bacteria</taxon>
        <taxon>Pseudomonadati</taxon>
        <taxon>Campylobacterota</taxon>
        <taxon>Epsilonproteobacteria</taxon>
        <taxon>Campylobacterales</taxon>
        <taxon>Helicobacteraceae</taxon>
        <taxon>Helicobacter</taxon>
    </lineage>
</organism>
<keyword evidence="2" id="KW-1185">Reference proteome</keyword>
<dbReference type="RefSeq" id="WP_369607620.1">
    <property type="nucleotide sequence ID" value="NZ_BAAFHN010000042.1"/>
</dbReference>
<evidence type="ECO:0000313" key="1">
    <source>
        <dbReference type="EMBL" id="GAB0173518.1"/>
    </source>
</evidence>
<dbReference type="Proteomes" id="UP001562457">
    <property type="component" value="Unassembled WGS sequence"/>
</dbReference>
<sequence>MYPLNLPEEELKNKVATDFFSPNPQSRSIKLDKQAKEILKNLDSTQILGRVDFCVSFNAQTLFQPINFLWAEAKKGNKADIIESFIQLILTIGKEKTYENNLPPIFLGAFDCQKIAFIPYHELDHIFAQNDFNWNVTPSNHDSKEFKQLHALKNKTPKIRQNALFFRTNKATALQHIITTLKQRFYFENKP</sequence>
<comment type="caution">
    <text evidence="1">The sequence shown here is derived from an EMBL/GenBank/DDBJ whole genome shotgun (WGS) entry which is preliminary data.</text>
</comment>
<proteinExistence type="predicted"/>
<dbReference type="EMBL" id="BAAFHN010000042">
    <property type="protein sequence ID" value="GAB0173518.1"/>
    <property type="molecule type" value="Genomic_DNA"/>
</dbReference>
<reference evidence="1 2" key="1">
    <citation type="submission" date="2024-06" db="EMBL/GenBank/DDBJ databases">
        <title>Draft genome sequence of Helicobacter trogontum NHP16-4001.</title>
        <authorList>
            <person name="Rimbara E."/>
            <person name="Suzuki M."/>
        </authorList>
    </citation>
    <scope>NUCLEOTIDE SEQUENCE [LARGE SCALE GENOMIC DNA]</scope>
    <source>
        <strain evidence="1 2">NHP16-4001</strain>
    </source>
</reference>
<name>A0ABQ0D585_9HELI</name>
<protein>
    <recommendedName>
        <fullName evidence="3">Restriction endonuclease</fullName>
    </recommendedName>
</protein>